<comment type="caution">
    <text evidence="1">The sequence shown here is derived from an EMBL/GenBank/DDBJ whole genome shotgun (WGS) entry which is preliminary data.</text>
</comment>
<evidence type="ECO:0000313" key="2">
    <source>
        <dbReference type="Proteomes" id="UP000321764"/>
    </source>
</evidence>
<dbReference type="RefSeq" id="WP_147713654.1">
    <property type="nucleotide sequence ID" value="NZ_VKAD01000001.1"/>
</dbReference>
<name>A0A5C8ZBI4_9GAMM</name>
<sequence length="127" mass="14749">MEKIDRSRRIQFLMGYIPKEFEPKLGIYFGEHVVRINGQLSLVVNASGQVGIRALQSNLADELKQLCADTHWVAHGRIYDQWYLLPQDYSLNDPQVINWIRESVAEIYRLSLIDGIPSRNKVKVAHW</sequence>
<dbReference type="AlphaFoldDB" id="A0A5C8ZBI4"/>
<dbReference type="Proteomes" id="UP000321764">
    <property type="component" value="Unassembled WGS sequence"/>
</dbReference>
<keyword evidence="2" id="KW-1185">Reference proteome</keyword>
<accession>A0A5C8ZBI4</accession>
<reference evidence="1 2" key="1">
    <citation type="submission" date="2019-07" db="EMBL/GenBank/DDBJ databases">
        <title>Reinekea sp. strain SSH23 genome sequencing and assembly.</title>
        <authorList>
            <person name="Kim I."/>
        </authorList>
    </citation>
    <scope>NUCLEOTIDE SEQUENCE [LARGE SCALE GENOMIC DNA]</scope>
    <source>
        <strain evidence="1 2">SSH23</strain>
    </source>
</reference>
<organism evidence="1 2">
    <name type="scientific">Reinekea thalattae</name>
    <dbReference type="NCBI Taxonomy" id="2593301"/>
    <lineage>
        <taxon>Bacteria</taxon>
        <taxon>Pseudomonadati</taxon>
        <taxon>Pseudomonadota</taxon>
        <taxon>Gammaproteobacteria</taxon>
        <taxon>Oceanospirillales</taxon>
        <taxon>Saccharospirillaceae</taxon>
        <taxon>Reinekea</taxon>
    </lineage>
</organism>
<evidence type="ECO:0008006" key="3">
    <source>
        <dbReference type="Google" id="ProtNLM"/>
    </source>
</evidence>
<dbReference type="EMBL" id="VKAD01000001">
    <property type="protein sequence ID" value="TXR54256.1"/>
    <property type="molecule type" value="Genomic_DNA"/>
</dbReference>
<dbReference type="OrthoDB" id="6196485at2"/>
<evidence type="ECO:0000313" key="1">
    <source>
        <dbReference type="EMBL" id="TXR54256.1"/>
    </source>
</evidence>
<proteinExistence type="predicted"/>
<protein>
    <recommendedName>
        <fullName evidence="3">MmcQ/YjbR family DNA-binding protein</fullName>
    </recommendedName>
</protein>
<gene>
    <name evidence="1" type="ORF">FME95_06895</name>
</gene>